<dbReference type="InterPro" id="IPR020003">
    <property type="entry name" value="ATPase_a/bsu_AS"/>
</dbReference>
<evidence type="ECO:0000256" key="9">
    <source>
        <dbReference type="ARBA" id="ARBA00023078"/>
    </source>
</evidence>
<evidence type="ECO:0000256" key="5">
    <source>
        <dbReference type="ARBA" id="ARBA00022781"/>
    </source>
</evidence>
<keyword evidence="3 15" id="KW-0813">Transport</keyword>
<evidence type="ECO:0000256" key="7">
    <source>
        <dbReference type="ARBA" id="ARBA00022967"/>
    </source>
</evidence>
<feature type="domain" description="AAA+ ATPase" evidence="16">
    <location>
        <begin position="154"/>
        <end position="346"/>
    </location>
</feature>
<reference evidence="17 18" key="1">
    <citation type="submission" date="2015-09" db="EMBL/GenBank/DDBJ databases">
        <title>Identification and resolution of microdiversity through metagenomic sequencing of parallel consortia.</title>
        <authorList>
            <person name="Nelson W.C."/>
            <person name="Romine M.F."/>
            <person name="Lindemann S.R."/>
        </authorList>
    </citation>
    <scope>NUCLEOTIDE SEQUENCE [LARGE SCALE GENOMIC DNA]</scope>
    <source>
        <strain evidence="17">Ana</strain>
    </source>
</reference>
<dbReference type="SMART" id="SM00382">
    <property type="entry name" value="AAA"/>
    <property type="match status" value="1"/>
</dbReference>
<keyword evidence="5 15" id="KW-0375">Hydrogen ion transport</keyword>
<keyword evidence="10 15" id="KW-0472">Membrane</keyword>
<protein>
    <recommendedName>
        <fullName evidence="15">ATP synthase subunit beta</fullName>
        <ecNumber evidence="15">7.1.2.2</ecNumber>
    </recommendedName>
    <alternativeName>
        <fullName evidence="15">ATP synthase F1 sector subunit beta</fullName>
    </alternativeName>
    <alternativeName>
        <fullName evidence="15">F-ATPase subunit beta</fullName>
    </alternativeName>
</protein>
<dbReference type="PROSITE" id="PS00152">
    <property type="entry name" value="ATPASE_ALPHA_BETA"/>
    <property type="match status" value="1"/>
</dbReference>
<evidence type="ECO:0000256" key="6">
    <source>
        <dbReference type="ARBA" id="ARBA00022840"/>
    </source>
</evidence>
<comment type="catalytic activity">
    <reaction evidence="15">
        <text>ATP + H2O + 4 H(+)(in) = ADP + phosphate + 5 H(+)(out)</text>
        <dbReference type="Rhea" id="RHEA:57720"/>
        <dbReference type="ChEBI" id="CHEBI:15377"/>
        <dbReference type="ChEBI" id="CHEBI:15378"/>
        <dbReference type="ChEBI" id="CHEBI:30616"/>
        <dbReference type="ChEBI" id="CHEBI:43474"/>
        <dbReference type="ChEBI" id="CHEBI:456216"/>
        <dbReference type="EC" id="7.1.2.2"/>
    </reaction>
</comment>
<dbReference type="FunFam" id="2.40.10.170:FF:000002">
    <property type="entry name" value="ATP synthase subunit beta, chloroplastic"/>
    <property type="match status" value="1"/>
</dbReference>
<dbReference type="PANTHER" id="PTHR15184">
    <property type="entry name" value="ATP SYNTHASE"/>
    <property type="match status" value="1"/>
</dbReference>
<proteinExistence type="inferred from homology"/>
<dbReference type="GO" id="GO:0005524">
    <property type="term" value="F:ATP binding"/>
    <property type="evidence" value="ECO:0007669"/>
    <property type="project" value="UniProtKB-UniRule"/>
</dbReference>
<dbReference type="SUPFAM" id="SSF47917">
    <property type="entry name" value="C-terminal domain of alpha and beta subunits of F1 ATP synthase"/>
    <property type="match status" value="1"/>
</dbReference>
<dbReference type="FunFam" id="1.10.1140.10:FF:000001">
    <property type="entry name" value="ATP synthase subunit beta"/>
    <property type="match status" value="1"/>
</dbReference>
<dbReference type="EC" id="7.1.2.2" evidence="15"/>
<dbReference type="FunFam" id="3.40.50.300:FF:000026">
    <property type="entry name" value="ATP synthase subunit beta"/>
    <property type="match status" value="1"/>
</dbReference>
<evidence type="ECO:0000256" key="10">
    <source>
        <dbReference type="ARBA" id="ARBA00023136"/>
    </source>
</evidence>
<dbReference type="EMBL" id="LJZR01000032">
    <property type="protein sequence ID" value="KPQ33413.1"/>
    <property type="molecule type" value="Genomic_DNA"/>
</dbReference>
<evidence type="ECO:0000313" key="17">
    <source>
        <dbReference type="EMBL" id="KPQ33413.1"/>
    </source>
</evidence>
<dbReference type="InterPro" id="IPR024034">
    <property type="entry name" value="ATPase_F1/V1_b/a_C"/>
</dbReference>
<gene>
    <name evidence="15 17" type="primary">atpD</name>
    <name evidence="15" type="synonym">atpB</name>
    <name evidence="17" type="ORF">HLUCCA11_18535</name>
</gene>
<evidence type="ECO:0000256" key="8">
    <source>
        <dbReference type="ARBA" id="ARBA00023065"/>
    </source>
</evidence>
<evidence type="ECO:0000256" key="4">
    <source>
        <dbReference type="ARBA" id="ARBA00022741"/>
    </source>
</evidence>
<dbReference type="InterPro" id="IPR036121">
    <property type="entry name" value="ATPase_F1/V1/A1_a/bsu_N_sf"/>
</dbReference>
<comment type="caution">
    <text evidence="17">The sequence shown here is derived from an EMBL/GenBank/DDBJ whole genome shotgun (WGS) entry which is preliminary data.</text>
</comment>
<dbReference type="CDD" id="cd18110">
    <property type="entry name" value="ATP-synt_F1_beta_C"/>
    <property type="match status" value="1"/>
</dbReference>
<sequence>MVSTAEKTNIGYITQVIGPVLDVKFPGKNLPQIYNALKISGTNPAGAEVSVTCEVQQLLGDSQVRAVSMSTTDGLVRGMEVTDLGAPISVPVGKATLGRIFNVLGEPVDEKGPVNAESSLPIHRDAPKLIDLETKPAVFETGIKVVDLLAPYRRGGKVGLFGGAGVGKTVLIQELINNIAKEHSGVSVFGGVGERTREGNDLYNEFIESGVINAEDLSQSKVALVYGQMNEPPGARMRVALSALTMAEYFRDVNKQDVLLFVDNIFRFVQAGSEVSALLGRMPSAVGYQPTLGTDMGDLQERIASTTEGSITSIQAVYVPADDLTDPAPATTFAHLDATTTLSRALASKGIYPAVDPLNSTSTMLQPDIVGDKHYDTARAVQSTLQRYKELQDIIAILGLDELSEEDRQVVARARKIEKFLSQPFFVAEVFTGMKGKYVTLEETIKGFNMILDGELDDVPEQAFYLKGGIEEVIEAAEKMKAEAA</sequence>
<dbReference type="CDD" id="cd01133">
    <property type="entry name" value="F1-ATPase_beta_CD"/>
    <property type="match status" value="1"/>
</dbReference>
<dbReference type="InterPro" id="IPR055190">
    <property type="entry name" value="ATP-synt_VA_C"/>
</dbReference>
<accession>A0A0P7ZFP4</accession>
<dbReference type="InterPro" id="IPR027417">
    <property type="entry name" value="P-loop_NTPase"/>
</dbReference>
<dbReference type="Pfam" id="PF22919">
    <property type="entry name" value="ATP-synt_VA_C"/>
    <property type="match status" value="1"/>
</dbReference>
<keyword evidence="6 15" id="KW-0067">ATP-binding</keyword>
<dbReference type="STRING" id="1666911.HLUCCA11_18535"/>
<dbReference type="NCBIfam" id="TIGR01039">
    <property type="entry name" value="atpD"/>
    <property type="match status" value="1"/>
</dbReference>
<dbReference type="Pfam" id="PF00006">
    <property type="entry name" value="ATP-synt_ab"/>
    <property type="match status" value="1"/>
</dbReference>
<dbReference type="Gene3D" id="3.40.50.300">
    <property type="entry name" value="P-loop containing nucleotide triphosphate hydrolases"/>
    <property type="match status" value="1"/>
</dbReference>
<comment type="subcellular location">
    <subcellularLocation>
        <location evidence="15">Cellular thylakoid membrane</location>
        <topology evidence="15">Peripheral membrane protein</topology>
    </subcellularLocation>
    <subcellularLocation>
        <location evidence="1">Membrane</location>
        <topology evidence="1">Peripheral membrane protein</topology>
    </subcellularLocation>
    <subcellularLocation>
        <location evidence="14">Thylakoid</location>
    </subcellularLocation>
</comment>
<dbReference type="GO" id="GO:0046933">
    <property type="term" value="F:proton-transporting ATP synthase activity, rotational mechanism"/>
    <property type="evidence" value="ECO:0007669"/>
    <property type="project" value="UniProtKB-UniRule"/>
</dbReference>
<dbReference type="Gene3D" id="1.10.1140.10">
    <property type="entry name" value="Bovine Mitochondrial F1-atpase, Atp Synthase Beta Chain, Chain D, domain 3"/>
    <property type="match status" value="1"/>
</dbReference>
<organism evidence="17 18">
    <name type="scientific">Phormidesmis priestleyi Ana</name>
    <dbReference type="NCBI Taxonomy" id="1666911"/>
    <lineage>
        <taxon>Bacteria</taxon>
        <taxon>Bacillati</taxon>
        <taxon>Cyanobacteriota</taxon>
        <taxon>Cyanophyceae</taxon>
        <taxon>Leptolyngbyales</taxon>
        <taxon>Leptolyngbyaceae</taxon>
        <taxon>Phormidesmis</taxon>
    </lineage>
</organism>
<evidence type="ECO:0000256" key="11">
    <source>
        <dbReference type="ARBA" id="ARBA00023196"/>
    </source>
</evidence>
<dbReference type="Proteomes" id="UP000050465">
    <property type="component" value="Unassembled WGS sequence"/>
</dbReference>
<comment type="similarity">
    <text evidence="2 15">Belongs to the ATPase alpha/beta chains family.</text>
</comment>
<evidence type="ECO:0000259" key="16">
    <source>
        <dbReference type="SMART" id="SM00382"/>
    </source>
</evidence>
<dbReference type="InterPro" id="IPR000194">
    <property type="entry name" value="ATPase_F1/V1/A1_a/bsu_nucl-bd"/>
</dbReference>
<dbReference type="GO" id="GO:0045259">
    <property type="term" value="C:proton-transporting ATP synthase complex"/>
    <property type="evidence" value="ECO:0007669"/>
    <property type="project" value="UniProtKB-KW"/>
</dbReference>
<dbReference type="SUPFAM" id="SSF52540">
    <property type="entry name" value="P-loop containing nucleoside triphosphate hydrolases"/>
    <property type="match status" value="1"/>
</dbReference>
<dbReference type="AlphaFoldDB" id="A0A0P7ZFP4"/>
<evidence type="ECO:0000256" key="2">
    <source>
        <dbReference type="ARBA" id="ARBA00008936"/>
    </source>
</evidence>
<dbReference type="CDD" id="cd18115">
    <property type="entry name" value="ATP-synt_F1_beta_N"/>
    <property type="match status" value="1"/>
</dbReference>
<dbReference type="SUPFAM" id="SSF50615">
    <property type="entry name" value="N-terminal domain of alpha and beta subunits of F1 ATP synthase"/>
    <property type="match status" value="1"/>
</dbReference>
<keyword evidence="9 15" id="KW-0793">Thylakoid</keyword>
<keyword evidence="12 15" id="KW-0066">ATP synthesis</keyword>
<dbReference type="PATRIC" id="fig|1666911.3.peg.1929"/>
<dbReference type="Pfam" id="PF02874">
    <property type="entry name" value="ATP-synt_ab_N"/>
    <property type="match status" value="1"/>
</dbReference>
<name>A0A0P7ZFP4_9CYAN</name>
<evidence type="ECO:0000256" key="3">
    <source>
        <dbReference type="ARBA" id="ARBA00022448"/>
    </source>
</evidence>
<dbReference type="GO" id="GO:0031676">
    <property type="term" value="C:plasma membrane-derived thylakoid membrane"/>
    <property type="evidence" value="ECO:0007669"/>
    <property type="project" value="UniProtKB-SubCell"/>
</dbReference>
<evidence type="ECO:0000256" key="15">
    <source>
        <dbReference type="HAMAP-Rule" id="MF_01347"/>
    </source>
</evidence>
<evidence type="ECO:0000313" key="18">
    <source>
        <dbReference type="Proteomes" id="UP000050465"/>
    </source>
</evidence>
<dbReference type="InterPro" id="IPR004100">
    <property type="entry name" value="ATPase_F1/V1/A1_a/bsu_N"/>
</dbReference>
<evidence type="ECO:0000256" key="1">
    <source>
        <dbReference type="ARBA" id="ARBA00004170"/>
    </source>
</evidence>
<keyword evidence="7 15" id="KW-1278">Translocase</keyword>
<keyword evidence="4 15" id="KW-0547">Nucleotide-binding</keyword>
<dbReference type="PANTHER" id="PTHR15184:SF71">
    <property type="entry name" value="ATP SYNTHASE SUBUNIT BETA, MITOCHONDRIAL"/>
    <property type="match status" value="1"/>
</dbReference>
<keyword evidence="11 15" id="KW-0139">CF(1)</keyword>
<keyword evidence="8 15" id="KW-0406">Ion transport</keyword>
<feature type="binding site" evidence="15">
    <location>
        <begin position="162"/>
        <end position="169"/>
    </location>
    <ligand>
        <name>ATP</name>
        <dbReference type="ChEBI" id="CHEBI:30616"/>
    </ligand>
</feature>
<dbReference type="Gene3D" id="2.40.10.170">
    <property type="match status" value="1"/>
</dbReference>
<dbReference type="HAMAP" id="MF_01347">
    <property type="entry name" value="ATP_synth_beta_bact"/>
    <property type="match status" value="1"/>
</dbReference>
<dbReference type="InterPro" id="IPR005722">
    <property type="entry name" value="ATP_synth_F1_bsu"/>
</dbReference>
<evidence type="ECO:0000256" key="13">
    <source>
        <dbReference type="ARBA" id="ARBA00026013"/>
    </source>
</evidence>
<dbReference type="InterPro" id="IPR050053">
    <property type="entry name" value="ATPase_alpha/beta_chains"/>
</dbReference>
<evidence type="ECO:0000256" key="12">
    <source>
        <dbReference type="ARBA" id="ARBA00023310"/>
    </source>
</evidence>
<comment type="function">
    <text evidence="15">Produces ATP from ADP in the presence of a proton gradient across the membrane. The catalytic sites are hosted primarily by the beta subunits.</text>
</comment>
<evidence type="ECO:0000256" key="14">
    <source>
        <dbReference type="ARBA" id="ARBA00060385"/>
    </source>
</evidence>
<dbReference type="InterPro" id="IPR003593">
    <property type="entry name" value="AAA+_ATPase"/>
</dbReference>
<comment type="subunit">
    <text evidence="13">F-type ATPases have 2 components, CF(1) - the catalytic core - and CF(0) - the membrane proton channel. CF(1) has five subunits: alpha(3), beta(3), gamma(1), delta(1), epsilon(1). CF(0) has four main subunits: a(1), b(1), b'(1) and c(9-12).</text>
</comment>